<dbReference type="eggNOG" id="KOG1043">
    <property type="taxonomic scope" value="Eukaryota"/>
</dbReference>
<dbReference type="KEGG" id="cam:101497540"/>
<keyword evidence="7 13" id="KW-1133">Transmembrane helix</keyword>
<proteinExistence type="inferred from homology"/>
<sequence length="724" mass="82259">MASRAILRRRRTSFIHQYFYTSSSSISSFNSPLRVIGAYGISPYKHEFFNSSPGLEQHDVRRFASFRDGFSGSNASIGVRWLSQSTSAATAKNDEPENDDGIAKKRKEASPEECDQAVEGLTTAKAKAMAKRSQESQKDVQSILQRVWATFLGIGPALKAIASMSREDWAKKLVHWKGEFISTLQHYWLGCKLLWADVRISSRLLLKLANGKNLSRRERQQLTRTTADIFRLVPVAVFIIVPFMEFLLPVFLKVFPNMLPSTFQDKMKEQEALKRRLKARIEYARFLQDTVKEMAKEVQNSRSGELKKTAEDLDDFLNLIRRGSSVSNEEILGFAKLFNDELTLDNINRPRLVNMCKYMGISPFGTDSYLRYMLRKRLRSIKEDDKLIQEEGVDSLSEAELREDCRERGMLGLLSVEEMRQQLRDWLDLSLNHSVPSSLLILSRAFTVSGRLKPEEAVQATISSLPDEVVDTIQVTSLPSEDSVSERRRKLEFLEMQEERIKEEEEREGVEKAKMETDSSQEDKALKEMHISTAKEAHKLARTRAIENKEQLCEISRALAVLASASSVSTEREDFLRLVNKEIELYNSMVEKEGSSGEKDAFKAYKAAREEHEHATESDDGDKVSSALIGRVDAMLQNLEKEIDDVDAKIGDGWRLLDRDYDGKVTPEEVASAAMYLKNTLGKEGIQELVSNLSKDRDGKILVEDIVKLGSWREDGHAAEDERP</sequence>
<name>A0A1S2YGV2_CICAR</name>
<dbReference type="InterPro" id="IPR033122">
    <property type="entry name" value="LETM1-like_RBD"/>
</dbReference>
<dbReference type="AlphaFoldDB" id="A0A1S2YGV2"/>
<dbReference type="GO" id="GO:0005743">
    <property type="term" value="C:mitochondrial inner membrane"/>
    <property type="evidence" value="ECO:0007669"/>
    <property type="project" value="UniProtKB-SubCell"/>
</dbReference>
<dbReference type="Gene3D" id="1.10.238.10">
    <property type="entry name" value="EF-hand"/>
    <property type="match status" value="1"/>
</dbReference>
<comment type="subcellular location">
    <subcellularLocation>
        <location evidence="1">Mitochondrion inner membrane</location>
        <topology evidence="1">Single-pass membrane protein</topology>
    </subcellularLocation>
</comment>
<reference evidence="16" key="1">
    <citation type="journal article" date="2013" name="Nat. Biotechnol.">
        <title>Draft genome sequence of chickpea (Cicer arietinum) provides a resource for trait improvement.</title>
        <authorList>
            <person name="Varshney R.K."/>
            <person name="Song C."/>
            <person name="Saxena R.K."/>
            <person name="Azam S."/>
            <person name="Yu S."/>
            <person name="Sharpe A.G."/>
            <person name="Cannon S."/>
            <person name="Baek J."/>
            <person name="Rosen B.D."/>
            <person name="Tar'an B."/>
            <person name="Millan T."/>
            <person name="Zhang X."/>
            <person name="Ramsay L.D."/>
            <person name="Iwata A."/>
            <person name="Wang Y."/>
            <person name="Nelson W."/>
            <person name="Farmer A.D."/>
            <person name="Gaur P.M."/>
            <person name="Soderlund C."/>
            <person name="Penmetsa R.V."/>
            <person name="Xu C."/>
            <person name="Bharti A.K."/>
            <person name="He W."/>
            <person name="Winter P."/>
            <person name="Zhao S."/>
            <person name="Hane J.K."/>
            <person name="Carrasquilla-Garcia N."/>
            <person name="Condie J.A."/>
            <person name="Upadhyaya H.D."/>
            <person name="Luo M.C."/>
            <person name="Thudi M."/>
            <person name="Gowda C.L."/>
            <person name="Singh N.P."/>
            <person name="Lichtenzveig J."/>
            <person name="Gali K.K."/>
            <person name="Rubio J."/>
            <person name="Nadarajan N."/>
            <person name="Dolezel J."/>
            <person name="Bansal K.C."/>
            <person name="Xu X."/>
            <person name="Edwards D."/>
            <person name="Zhang G."/>
            <person name="Kahl G."/>
            <person name="Gil J."/>
            <person name="Singh K.B."/>
            <person name="Datta S.K."/>
            <person name="Jackson S.A."/>
            <person name="Wang J."/>
            <person name="Cook D.R."/>
        </authorList>
    </citation>
    <scope>NUCLEOTIDE SEQUENCE [LARGE SCALE GENOMIC DNA]</scope>
    <source>
        <strain evidence="16">cv. CDC Frontier</strain>
    </source>
</reference>
<dbReference type="RefSeq" id="XP_004504204.1">
    <property type="nucleotide sequence ID" value="XM_004504147.3"/>
</dbReference>
<evidence type="ECO:0000256" key="11">
    <source>
        <dbReference type="PROSITE-ProRule" id="PRU01094"/>
    </source>
</evidence>
<evidence type="ECO:0000256" key="6">
    <source>
        <dbReference type="ARBA" id="ARBA00022792"/>
    </source>
</evidence>
<evidence type="ECO:0000256" key="12">
    <source>
        <dbReference type="SAM" id="MobiDB-lite"/>
    </source>
</evidence>
<evidence type="ECO:0000256" key="4">
    <source>
        <dbReference type="ARBA" id="ARBA00022449"/>
    </source>
</evidence>
<keyword evidence="5 13" id="KW-0812">Transmembrane</keyword>
<dbReference type="PROSITE" id="PS51758">
    <property type="entry name" value="LETM1_RBD"/>
    <property type="match status" value="1"/>
</dbReference>
<keyword evidence="9 13" id="KW-0472">Membrane</keyword>
<feature type="region of interest" description="Disordered" evidence="12">
    <location>
        <begin position="500"/>
        <end position="524"/>
    </location>
</feature>
<evidence type="ECO:0000259" key="14">
    <source>
        <dbReference type="PROSITE" id="PS50222"/>
    </source>
</evidence>
<keyword evidence="8 11" id="KW-0496">Mitochondrion</keyword>
<dbReference type="Proteomes" id="UP000087171">
    <property type="component" value="Chromosome Ca6"/>
</dbReference>
<dbReference type="GO" id="GO:0030003">
    <property type="term" value="P:intracellular monoatomic cation homeostasis"/>
    <property type="evidence" value="ECO:0007669"/>
    <property type="project" value="TreeGrafter"/>
</dbReference>
<dbReference type="Pfam" id="PF07766">
    <property type="entry name" value="LETM1_RBD"/>
    <property type="match status" value="1"/>
</dbReference>
<dbReference type="PANTHER" id="PTHR14009:SF31">
    <property type="entry name" value="MITOCHONDRIAL PROTON_CALCIUM EXCHANGER PROTEIN"/>
    <property type="match status" value="1"/>
</dbReference>
<evidence type="ECO:0000256" key="1">
    <source>
        <dbReference type="ARBA" id="ARBA00004434"/>
    </source>
</evidence>
<dbReference type="GeneID" id="101497540"/>
<keyword evidence="4" id="KW-0050">Antiport</keyword>
<keyword evidence="16" id="KW-1185">Reference proteome</keyword>
<evidence type="ECO:0000256" key="10">
    <source>
        <dbReference type="ARBA" id="ARBA00031360"/>
    </source>
</evidence>
<keyword evidence="4" id="KW-0813">Transport</keyword>
<feature type="domain" description="EF-hand" evidence="14">
    <location>
        <begin position="645"/>
        <end position="680"/>
    </location>
</feature>
<dbReference type="GO" id="GO:0005509">
    <property type="term" value="F:calcium ion binding"/>
    <property type="evidence" value="ECO:0007669"/>
    <property type="project" value="InterPro"/>
</dbReference>
<evidence type="ECO:0000256" key="8">
    <source>
        <dbReference type="ARBA" id="ARBA00023128"/>
    </source>
</evidence>
<reference evidence="17" key="2">
    <citation type="submission" date="2025-08" db="UniProtKB">
        <authorList>
            <consortium name="RefSeq"/>
        </authorList>
    </citation>
    <scope>IDENTIFICATION</scope>
    <source>
        <tissue evidence="17">Etiolated seedlings</tissue>
    </source>
</reference>
<feature type="domain" description="Letm1 RBD" evidence="15">
    <location>
        <begin position="275"/>
        <end position="482"/>
    </location>
</feature>
<dbReference type="STRING" id="3827.A0A1S2YGV2"/>
<protein>
    <recommendedName>
        <fullName evidence="3">Mitochondrial proton/calcium exchanger protein</fullName>
    </recommendedName>
    <alternativeName>
        <fullName evidence="10">Leucine zipper-EF-hand-containing transmembrane protein 1</fullName>
    </alternativeName>
</protein>
<evidence type="ECO:0000313" key="17">
    <source>
        <dbReference type="RefSeq" id="XP_004504204.1"/>
    </source>
</evidence>
<dbReference type="PROSITE" id="PS50222">
    <property type="entry name" value="EF_HAND_2"/>
    <property type="match status" value="1"/>
</dbReference>
<feature type="region of interest" description="Disordered" evidence="12">
    <location>
        <begin position="88"/>
        <end position="115"/>
    </location>
</feature>
<dbReference type="PANTHER" id="PTHR14009">
    <property type="entry name" value="LEUCINE ZIPPER-EF-HAND CONTAINING TRANSMEMBRANE PROTEIN"/>
    <property type="match status" value="1"/>
</dbReference>
<dbReference type="OrthoDB" id="275278at2759"/>
<feature type="transmembrane region" description="Helical" evidence="13">
    <location>
        <begin position="229"/>
        <end position="252"/>
    </location>
</feature>
<dbReference type="SUPFAM" id="SSF47473">
    <property type="entry name" value="EF-hand"/>
    <property type="match status" value="1"/>
</dbReference>
<evidence type="ECO:0000256" key="2">
    <source>
        <dbReference type="ARBA" id="ARBA00009584"/>
    </source>
</evidence>
<dbReference type="GO" id="GO:0015297">
    <property type="term" value="F:antiporter activity"/>
    <property type="evidence" value="ECO:0007669"/>
    <property type="project" value="UniProtKB-KW"/>
</dbReference>
<evidence type="ECO:0000256" key="9">
    <source>
        <dbReference type="ARBA" id="ARBA00023136"/>
    </source>
</evidence>
<evidence type="ECO:0000313" key="16">
    <source>
        <dbReference type="Proteomes" id="UP000087171"/>
    </source>
</evidence>
<comment type="similarity">
    <text evidence="2">Belongs to the LETM1 family.</text>
</comment>
<evidence type="ECO:0000256" key="13">
    <source>
        <dbReference type="SAM" id="Phobius"/>
    </source>
</evidence>
<accession>A0A1S2YGV2</accession>
<organism evidence="16 17">
    <name type="scientific">Cicer arietinum</name>
    <name type="common">Chickpea</name>
    <name type="synonym">Garbanzo</name>
    <dbReference type="NCBI Taxonomy" id="3827"/>
    <lineage>
        <taxon>Eukaryota</taxon>
        <taxon>Viridiplantae</taxon>
        <taxon>Streptophyta</taxon>
        <taxon>Embryophyta</taxon>
        <taxon>Tracheophyta</taxon>
        <taxon>Spermatophyta</taxon>
        <taxon>Magnoliopsida</taxon>
        <taxon>eudicotyledons</taxon>
        <taxon>Gunneridae</taxon>
        <taxon>Pentapetalae</taxon>
        <taxon>rosids</taxon>
        <taxon>fabids</taxon>
        <taxon>Fabales</taxon>
        <taxon>Fabaceae</taxon>
        <taxon>Papilionoideae</taxon>
        <taxon>50 kb inversion clade</taxon>
        <taxon>NPAAA clade</taxon>
        <taxon>Hologalegina</taxon>
        <taxon>IRL clade</taxon>
        <taxon>Cicereae</taxon>
        <taxon>Cicer</taxon>
    </lineage>
</organism>
<evidence type="ECO:0000256" key="7">
    <source>
        <dbReference type="ARBA" id="ARBA00022989"/>
    </source>
</evidence>
<dbReference type="PaxDb" id="3827-XP_004504204.1"/>
<evidence type="ECO:0000259" key="15">
    <source>
        <dbReference type="PROSITE" id="PS51758"/>
    </source>
</evidence>
<keyword evidence="6" id="KW-0999">Mitochondrion inner membrane</keyword>
<dbReference type="InterPro" id="IPR044202">
    <property type="entry name" value="LETM1/MDM38-like"/>
</dbReference>
<dbReference type="InterPro" id="IPR002048">
    <property type="entry name" value="EF_hand_dom"/>
</dbReference>
<gene>
    <name evidence="17" type="primary">LOC101497540</name>
</gene>
<evidence type="ECO:0000256" key="3">
    <source>
        <dbReference type="ARBA" id="ARBA00020557"/>
    </source>
</evidence>
<dbReference type="InterPro" id="IPR011992">
    <property type="entry name" value="EF-hand-dom_pair"/>
</dbReference>
<dbReference type="GO" id="GO:0043022">
    <property type="term" value="F:ribosome binding"/>
    <property type="evidence" value="ECO:0007669"/>
    <property type="project" value="InterPro"/>
</dbReference>
<evidence type="ECO:0000256" key="5">
    <source>
        <dbReference type="ARBA" id="ARBA00022692"/>
    </source>
</evidence>